<organism evidence="2 3">
    <name type="scientific">Streptomyces spirodelae</name>
    <dbReference type="NCBI Taxonomy" id="2812904"/>
    <lineage>
        <taxon>Bacteria</taxon>
        <taxon>Bacillati</taxon>
        <taxon>Actinomycetota</taxon>
        <taxon>Actinomycetes</taxon>
        <taxon>Kitasatosporales</taxon>
        <taxon>Streptomycetaceae</taxon>
        <taxon>Streptomyces</taxon>
    </lineage>
</organism>
<keyword evidence="1" id="KW-0472">Membrane</keyword>
<dbReference type="SUPFAM" id="SSF103473">
    <property type="entry name" value="MFS general substrate transporter"/>
    <property type="match status" value="1"/>
</dbReference>
<sequence length="84" mass="8836">MVRDSRWTHGVGGAAGERRAVTAIPYIFVAAGPYVVPRLADRSGSRYPWIAGMAVAVVVTFGIKHLIERGPVVGPAPAAPDAVR</sequence>
<keyword evidence="3" id="KW-1185">Reference proteome</keyword>
<dbReference type="EMBL" id="JAFFZN010000001">
    <property type="protein sequence ID" value="MBO8184076.1"/>
    <property type="molecule type" value="Genomic_DNA"/>
</dbReference>
<keyword evidence="1" id="KW-0812">Transmembrane</keyword>
<evidence type="ECO:0000313" key="2">
    <source>
        <dbReference type="EMBL" id="MBO8184076.1"/>
    </source>
</evidence>
<evidence type="ECO:0008006" key="4">
    <source>
        <dbReference type="Google" id="ProtNLM"/>
    </source>
</evidence>
<comment type="caution">
    <text evidence="2">The sequence shown here is derived from an EMBL/GenBank/DDBJ whole genome shotgun (WGS) entry which is preliminary data.</text>
</comment>
<protein>
    <recommendedName>
        <fullName evidence="4">MFS transporter</fullName>
    </recommendedName>
</protein>
<feature type="transmembrane region" description="Helical" evidence="1">
    <location>
        <begin position="20"/>
        <end position="37"/>
    </location>
</feature>
<accession>A0ABS3WLT9</accession>
<evidence type="ECO:0000256" key="1">
    <source>
        <dbReference type="SAM" id="Phobius"/>
    </source>
</evidence>
<dbReference type="InterPro" id="IPR036259">
    <property type="entry name" value="MFS_trans_sf"/>
</dbReference>
<dbReference type="Proteomes" id="UP001518976">
    <property type="component" value="Unassembled WGS sequence"/>
</dbReference>
<name>A0ABS3WLT9_9ACTN</name>
<proteinExistence type="predicted"/>
<evidence type="ECO:0000313" key="3">
    <source>
        <dbReference type="Proteomes" id="UP001518976"/>
    </source>
</evidence>
<reference evidence="2 3" key="1">
    <citation type="submission" date="2021-02" db="EMBL/GenBank/DDBJ databases">
        <title>Streptomyces spirodelae sp. nov., isolated from duckweed.</title>
        <authorList>
            <person name="Saimee Y."/>
            <person name="Duangmal K."/>
        </authorList>
    </citation>
    <scope>NUCLEOTIDE SEQUENCE [LARGE SCALE GENOMIC DNA]</scope>
    <source>
        <strain evidence="2 3">DW4-2</strain>
    </source>
</reference>
<feature type="transmembrane region" description="Helical" evidence="1">
    <location>
        <begin position="49"/>
        <end position="67"/>
    </location>
</feature>
<dbReference type="RefSeq" id="WP_209262887.1">
    <property type="nucleotide sequence ID" value="NZ_JAFFZN010000001.1"/>
</dbReference>
<keyword evidence="1" id="KW-1133">Transmembrane helix</keyword>
<gene>
    <name evidence="2" type="ORF">JW592_01040</name>
</gene>